<name>A0A218P515_9EURY</name>
<keyword evidence="3" id="KW-1185">Reference proteome</keyword>
<keyword evidence="1" id="KW-0812">Transmembrane</keyword>
<reference evidence="2 3" key="1">
    <citation type="submission" date="2016-04" db="EMBL/GenBank/DDBJ databases">
        <title>Complete genome sequence of Thermococcus pacificus type strain P4.</title>
        <authorList>
            <person name="Oger P.M."/>
        </authorList>
    </citation>
    <scope>NUCLEOTIDE SEQUENCE [LARGE SCALE GENOMIC DNA]</scope>
    <source>
        <strain evidence="2 3">P-4</strain>
    </source>
</reference>
<protein>
    <submittedName>
        <fullName evidence="2">Uncharacterized protein</fullName>
    </submittedName>
</protein>
<evidence type="ECO:0000256" key="1">
    <source>
        <dbReference type="SAM" id="Phobius"/>
    </source>
</evidence>
<sequence>MNADERIPGALLYTGGIVLAFLRPPVDRIACITVPGGKVTSGINPFFLALEFGLVMVGSVLLALKHDFKNSHAKNGRISVASGLGVAFIGGYSGLRAVLLFGVMLATFGLVLYKVGGMRDADG</sequence>
<keyword evidence="1" id="KW-0472">Membrane</keyword>
<dbReference type="AlphaFoldDB" id="A0A218P515"/>
<organism evidence="2 3">
    <name type="scientific">Thermococcus pacificus</name>
    <dbReference type="NCBI Taxonomy" id="71998"/>
    <lineage>
        <taxon>Archaea</taxon>
        <taxon>Methanobacteriati</taxon>
        <taxon>Methanobacteriota</taxon>
        <taxon>Thermococci</taxon>
        <taxon>Thermococcales</taxon>
        <taxon>Thermococcaceae</taxon>
        <taxon>Thermococcus</taxon>
    </lineage>
</organism>
<gene>
    <name evidence="2" type="ORF">A3L08_00240</name>
</gene>
<proteinExistence type="predicted"/>
<dbReference type="GeneID" id="33314652"/>
<dbReference type="KEGG" id="tpaf:A3L08_00240"/>
<dbReference type="RefSeq" id="WP_088853135.1">
    <property type="nucleotide sequence ID" value="NZ_CP015102.1"/>
</dbReference>
<feature type="transmembrane region" description="Helical" evidence="1">
    <location>
        <begin position="46"/>
        <end position="64"/>
    </location>
</feature>
<dbReference type="OrthoDB" id="86161at2157"/>
<accession>A0A218P515</accession>
<dbReference type="Proteomes" id="UP000197418">
    <property type="component" value="Chromosome"/>
</dbReference>
<evidence type="ECO:0000313" key="2">
    <source>
        <dbReference type="EMBL" id="ASJ05872.1"/>
    </source>
</evidence>
<evidence type="ECO:0000313" key="3">
    <source>
        <dbReference type="Proteomes" id="UP000197418"/>
    </source>
</evidence>
<dbReference type="EMBL" id="CP015102">
    <property type="protein sequence ID" value="ASJ05872.1"/>
    <property type="molecule type" value="Genomic_DNA"/>
</dbReference>
<keyword evidence="1" id="KW-1133">Transmembrane helix</keyword>
<feature type="transmembrane region" description="Helical" evidence="1">
    <location>
        <begin position="7"/>
        <end position="26"/>
    </location>
</feature>